<dbReference type="AlphaFoldDB" id="A0AAV5UMW4"/>
<dbReference type="EMBL" id="BTSX01000006">
    <property type="protein sequence ID" value="GMT07632.1"/>
    <property type="molecule type" value="Genomic_DNA"/>
</dbReference>
<evidence type="ECO:0000256" key="1">
    <source>
        <dbReference type="SAM" id="MobiDB-lite"/>
    </source>
</evidence>
<evidence type="ECO:0000313" key="2">
    <source>
        <dbReference type="EMBL" id="GMT07632.1"/>
    </source>
</evidence>
<keyword evidence="3" id="KW-1185">Reference proteome</keyword>
<feature type="region of interest" description="Disordered" evidence="1">
    <location>
        <begin position="1"/>
        <end position="24"/>
    </location>
</feature>
<protein>
    <submittedName>
        <fullName evidence="2">Uncharacterized protein</fullName>
    </submittedName>
</protein>
<dbReference type="Proteomes" id="UP001432027">
    <property type="component" value="Unassembled WGS sequence"/>
</dbReference>
<gene>
    <name evidence="2" type="ORF">PENTCL1PPCAC_29806</name>
</gene>
<comment type="caution">
    <text evidence="2">The sequence shown here is derived from an EMBL/GenBank/DDBJ whole genome shotgun (WGS) entry which is preliminary data.</text>
</comment>
<feature type="compositionally biased region" description="Polar residues" evidence="1">
    <location>
        <begin position="1"/>
        <end position="17"/>
    </location>
</feature>
<accession>A0AAV5UMW4</accession>
<proteinExistence type="predicted"/>
<evidence type="ECO:0000313" key="3">
    <source>
        <dbReference type="Proteomes" id="UP001432027"/>
    </source>
</evidence>
<name>A0AAV5UMW4_9BILA</name>
<reference evidence="2" key="1">
    <citation type="submission" date="2023-10" db="EMBL/GenBank/DDBJ databases">
        <title>Genome assembly of Pristionchus species.</title>
        <authorList>
            <person name="Yoshida K."/>
            <person name="Sommer R.J."/>
        </authorList>
    </citation>
    <scope>NUCLEOTIDE SEQUENCE</scope>
    <source>
        <strain evidence="2">RS0144</strain>
    </source>
</reference>
<sequence length="119" mass="13669">MEHNFNQSNEFTQSQSKSDSKLPLSTKCRDIAMSSESRVINMLLYCYVVLDLINALSSESFDEERFDYGALTKFFLQPTIQIPKEWAPVRGKISELVLKSLERFPEFNGIDFKGGFNQS</sequence>
<organism evidence="2 3">
    <name type="scientific">Pristionchus entomophagus</name>
    <dbReference type="NCBI Taxonomy" id="358040"/>
    <lineage>
        <taxon>Eukaryota</taxon>
        <taxon>Metazoa</taxon>
        <taxon>Ecdysozoa</taxon>
        <taxon>Nematoda</taxon>
        <taxon>Chromadorea</taxon>
        <taxon>Rhabditida</taxon>
        <taxon>Rhabditina</taxon>
        <taxon>Diplogasteromorpha</taxon>
        <taxon>Diplogasteroidea</taxon>
        <taxon>Neodiplogasteridae</taxon>
        <taxon>Pristionchus</taxon>
    </lineage>
</organism>